<reference evidence="1 2" key="1">
    <citation type="journal article" date="2019" name="Nat. Ecol. Evol.">
        <title>Megaphylogeny resolves global patterns of mushroom evolution.</title>
        <authorList>
            <person name="Varga T."/>
            <person name="Krizsan K."/>
            <person name="Foldi C."/>
            <person name="Dima B."/>
            <person name="Sanchez-Garcia M."/>
            <person name="Sanchez-Ramirez S."/>
            <person name="Szollosi G.J."/>
            <person name="Szarkandi J.G."/>
            <person name="Papp V."/>
            <person name="Albert L."/>
            <person name="Andreopoulos W."/>
            <person name="Angelini C."/>
            <person name="Antonin V."/>
            <person name="Barry K.W."/>
            <person name="Bougher N.L."/>
            <person name="Buchanan P."/>
            <person name="Buyck B."/>
            <person name="Bense V."/>
            <person name="Catcheside P."/>
            <person name="Chovatia M."/>
            <person name="Cooper J."/>
            <person name="Damon W."/>
            <person name="Desjardin D."/>
            <person name="Finy P."/>
            <person name="Geml J."/>
            <person name="Haridas S."/>
            <person name="Hughes K."/>
            <person name="Justo A."/>
            <person name="Karasinski D."/>
            <person name="Kautmanova I."/>
            <person name="Kiss B."/>
            <person name="Kocsube S."/>
            <person name="Kotiranta H."/>
            <person name="LaButti K.M."/>
            <person name="Lechner B.E."/>
            <person name="Liimatainen K."/>
            <person name="Lipzen A."/>
            <person name="Lukacs Z."/>
            <person name="Mihaltcheva S."/>
            <person name="Morgado L.N."/>
            <person name="Niskanen T."/>
            <person name="Noordeloos M.E."/>
            <person name="Ohm R.A."/>
            <person name="Ortiz-Santana B."/>
            <person name="Ovrebo C."/>
            <person name="Racz N."/>
            <person name="Riley R."/>
            <person name="Savchenko A."/>
            <person name="Shiryaev A."/>
            <person name="Soop K."/>
            <person name="Spirin V."/>
            <person name="Szebenyi C."/>
            <person name="Tomsovsky M."/>
            <person name="Tulloss R.E."/>
            <person name="Uehling J."/>
            <person name="Grigoriev I.V."/>
            <person name="Vagvolgyi C."/>
            <person name="Papp T."/>
            <person name="Martin F.M."/>
            <person name="Miettinen O."/>
            <person name="Hibbett D.S."/>
            <person name="Nagy L.G."/>
        </authorList>
    </citation>
    <scope>NUCLEOTIDE SEQUENCE [LARGE SCALE GENOMIC DNA]</scope>
    <source>
        <strain evidence="1 2">CBS 962.96</strain>
    </source>
</reference>
<sequence>MITYFSTLPHPKIRTAPLSYDSSFHQVSLPDLKPLSASLIYNSILPVVQRRFPKCDSQGVLLESYRLRIFGLNPPLIVLPSPWSEESDTDSTVGLFIQNLRDVDRALHEGRRKVQLNPWNGQSEQFQIVEILNFSNFHCNPPTQPTGSYAISYVCCWSELDGLAIESDAEPPKKRLKREKEPEPVINTASQENLLRDIVELSERLKTVVTQSEAYYDPTCQLLLPHLEINSDLGSSFHWRGREIMKDILALPPEGNDLKMTLPRISFRTTVGAGSSSILASLATVLCARKTHYVVYIPESILLLLSHRRWHENMTRALLIALSHHPEFETLASGIFAQNSAKKLASLIRRLGRDGIGLTFVIDDFQKFYEYDRKDIYSKFLQFVAEGRHGFILVDKGCSPLDLEECKRQNEVKDVLQIKRLDIVRLPSVYSPDEMSVYWTDLKLRRPDVFPLFELHLLRDEFLRITGSTPKYLEILAQSFETAWKAVPLTSEETALSVLHSCVELNDEIREVELEFRHYLESAYQQNEKVYQYGSFNHMFMESFIYTNSISISISNLDSVFLASLAKGYHFELGCERLHPHFFVVQPMGDINLRLLSLPLGLLRESLDHGIRSFSNSLHLTQILSENFLTTLSVMNNPSVLSTVVEFRVLALIESQGIQLTGWKCDPLAKPHSKHRLSLRENPPFSLNEGPAYFFSVSHNTPAIDGLYICVKDVGKVHIFAIQVTIAERHSSSEALFFHTWKAWVDGLVSSAAPASTPVYHFLWIVDGKTQAGGEILVSDGRPEEIPELVRKTRNPVQVVKPDYTRWVIGIEDVDPKVARLVRRNSSR</sequence>
<evidence type="ECO:0000313" key="1">
    <source>
        <dbReference type="EMBL" id="THV03530.1"/>
    </source>
</evidence>
<gene>
    <name evidence="1" type="ORF">K435DRAFT_835830</name>
</gene>
<proteinExistence type="predicted"/>
<dbReference type="AlphaFoldDB" id="A0A4S8ML09"/>
<name>A0A4S8ML09_DENBC</name>
<protein>
    <submittedName>
        <fullName evidence="1">Uncharacterized protein</fullName>
    </submittedName>
</protein>
<organism evidence="1 2">
    <name type="scientific">Dendrothele bispora (strain CBS 962.96)</name>
    <dbReference type="NCBI Taxonomy" id="1314807"/>
    <lineage>
        <taxon>Eukaryota</taxon>
        <taxon>Fungi</taxon>
        <taxon>Dikarya</taxon>
        <taxon>Basidiomycota</taxon>
        <taxon>Agaricomycotina</taxon>
        <taxon>Agaricomycetes</taxon>
        <taxon>Agaricomycetidae</taxon>
        <taxon>Agaricales</taxon>
        <taxon>Agaricales incertae sedis</taxon>
        <taxon>Dendrothele</taxon>
    </lineage>
</organism>
<keyword evidence="2" id="KW-1185">Reference proteome</keyword>
<evidence type="ECO:0000313" key="2">
    <source>
        <dbReference type="Proteomes" id="UP000297245"/>
    </source>
</evidence>
<dbReference type="Proteomes" id="UP000297245">
    <property type="component" value="Unassembled WGS sequence"/>
</dbReference>
<accession>A0A4S8ML09</accession>
<dbReference type="EMBL" id="ML179066">
    <property type="protein sequence ID" value="THV03530.1"/>
    <property type="molecule type" value="Genomic_DNA"/>
</dbReference>
<dbReference type="OrthoDB" id="3009604at2759"/>